<proteinExistence type="predicted"/>
<evidence type="ECO:0000313" key="2">
    <source>
        <dbReference type="EMBL" id="OIQ90696.1"/>
    </source>
</evidence>
<organism evidence="2">
    <name type="scientific">mine drainage metagenome</name>
    <dbReference type="NCBI Taxonomy" id="410659"/>
    <lineage>
        <taxon>unclassified sequences</taxon>
        <taxon>metagenomes</taxon>
        <taxon>ecological metagenomes</taxon>
    </lineage>
</organism>
<feature type="domain" description="TonB C-terminal" evidence="1">
    <location>
        <begin position="69"/>
        <end position="138"/>
    </location>
</feature>
<dbReference type="GO" id="GO:0055085">
    <property type="term" value="P:transmembrane transport"/>
    <property type="evidence" value="ECO:0007669"/>
    <property type="project" value="InterPro"/>
</dbReference>
<dbReference type="AlphaFoldDB" id="A0A1J5R3X7"/>
<reference evidence="2" key="1">
    <citation type="submission" date="2016-10" db="EMBL/GenBank/DDBJ databases">
        <title>Sequence of Gallionella enrichment culture.</title>
        <authorList>
            <person name="Poehlein A."/>
            <person name="Muehling M."/>
            <person name="Daniel R."/>
        </authorList>
    </citation>
    <scope>NUCLEOTIDE SEQUENCE</scope>
</reference>
<dbReference type="Gene3D" id="3.30.1150.10">
    <property type="match status" value="1"/>
</dbReference>
<evidence type="ECO:0000259" key="1">
    <source>
        <dbReference type="Pfam" id="PF03544"/>
    </source>
</evidence>
<dbReference type="Pfam" id="PF03544">
    <property type="entry name" value="TonB_C"/>
    <property type="match status" value="1"/>
</dbReference>
<name>A0A1J5R3X7_9ZZZZ</name>
<protein>
    <submittedName>
        <fullName evidence="2">Gram-negative bacterial tonB protein</fullName>
    </submittedName>
</protein>
<comment type="caution">
    <text evidence="2">The sequence shown here is derived from an EMBL/GenBank/DDBJ whole genome shotgun (WGS) entry which is preliminary data.</text>
</comment>
<dbReference type="SUPFAM" id="SSF74653">
    <property type="entry name" value="TolA/TonB C-terminal domain"/>
    <property type="match status" value="1"/>
</dbReference>
<dbReference type="InterPro" id="IPR037682">
    <property type="entry name" value="TonB_C"/>
</dbReference>
<dbReference type="EMBL" id="MLJW01000283">
    <property type="protein sequence ID" value="OIQ90696.1"/>
    <property type="molecule type" value="Genomic_DNA"/>
</dbReference>
<gene>
    <name evidence="2" type="ORF">GALL_274260</name>
</gene>
<sequence length="139" mass="15452">MRSLQKQLIFWLVGLLTVVGMPAGAVSFYFALQEANRLLDHQLSQIARSVDEGSQLPAMQARFRRENEAAAALHFAGRVRVEFHLLDGVPSVAQVLVTSGIGLFDHAALRTVRSAHYPAPPADLRGVDRVYRVSVEFRR</sequence>
<accession>A0A1J5R3X7</accession>